<dbReference type="OrthoDB" id="185175at2759"/>
<dbReference type="SUPFAM" id="SSF64268">
    <property type="entry name" value="PX domain"/>
    <property type="match status" value="1"/>
</dbReference>
<evidence type="ECO:0000259" key="3">
    <source>
        <dbReference type="PROSITE" id="PS50003"/>
    </source>
</evidence>
<dbReference type="GO" id="GO:0007165">
    <property type="term" value="P:signal transduction"/>
    <property type="evidence" value="ECO:0007669"/>
    <property type="project" value="InterPro"/>
</dbReference>
<feature type="compositionally biased region" description="Low complexity" evidence="2">
    <location>
        <begin position="588"/>
        <end position="600"/>
    </location>
</feature>
<dbReference type="InterPro" id="IPR011993">
    <property type="entry name" value="PH-like_dom_sf"/>
</dbReference>
<feature type="compositionally biased region" description="Low complexity" evidence="2">
    <location>
        <begin position="559"/>
        <end position="568"/>
    </location>
</feature>
<feature type="compositionally biased region" description="Low complexity" evidence="2">
    <location>
        <begin position="1"/>
        <end position="16"/>
    </location>
</feature>
<dbReference type="InterPro" id="IPR001683">
    <property type="entry name" value="PX_dom"/>
</dbReference>
<dbReference type="PROSITE" id="PS50003">
    <property type="entry name" value="PH_DOMAIN"/>
    <property type="match status" value="1"/>
</dbReference>
<dbReference type="Pfam" id="PF00620">
    <property type="entry name" value="RhoGAP"/>
    <property type="match status" value="1"/>
</dbReference>
<evidence type="ECO:0000313" key="7">
    <source>
        <dbReference type="Proteomes" id="UP000037035"/>
    </source>
</evidence>
<dbReference type="Gene3D" id="2.30.29.30">
    <property type="entry name" value="Pleckstrin-homology domain (PH domain)/Phosphotyrosine-binding domain (PTB)"/>
    <property type="match status" value="1"/>
</dbReference>
<feature type="compositionally biased region" description="Low complexity" evidence="2">
    <location>
        <begin position="661"/>
        <end position="694"/>
    </location>
</feature>
<keyword evidence="6" id="KW-0418">Kinase</keyword>
<feature type="region of interest" description="Disordered" evidence="2">
    <location>
        <begin position="150"/>
        <end position="185"/>
    </location>
</feature>
<dbReference type="InterPro" id="IPR036871">
    <property type="entry name" value="PX_dom_sf"/>
</dbReference>
<feature type="compositionally biased region" description="Polar residues" evidence="2">
    <location>
        <begin position="717"/>
        <end position="748"/>
    </location>
</feature>
<dbReference type="InterPro" id="IPR050729">
    <property type="entry name" value="Rho-GAP"/>
</dbReference>
<dbReference type="InterPro" id="IPR000198">
    <property type="entry name" value="RhoGAP_dom"/>
</dbReference>
<dbReference type="PROSITE" id="PS50238">
    <property type="entry name" value="RHOGAP"/>
    <property type="match status" value="1"/>
</dbReference>
<dbReference type="FunFam" id="1.10.555.10:FF:000049">
    <property type="entry name" value="Related to BEM3-GTPase-activating protein"/>
    <property type="match status" value="1"/>
</dbReference>
<accession>A0A0L6UAK1</accession>
<feature type="region of interest" description="Disordered" evidence="2">
    <location>
        <begin position="497"/>
        <end position="762"/>
    </location>
</feature>
<feature type="compositionally biased region" description="Low complexity" evidence="2">
    <location>
        <begin position="173"/>
        <end position="185"/>
    </location>
</feature>
<dbReference type="Gene3D" id="3.30.1520.10">
    <property type="entry name" value="Phox-like domain"/>
    <property type="match status" value="1"/>
</dbReference>
<dbReference type="Gene3D" id="1.10.555.10">
    <property type="entry name" value="Rho GTPase activation protein"/>
    <property type="match status" value="1"/>
</dbReference>
<dbReference type="GO" id="GO:0005737">
    <property type="term" value="C:cytoplasm"/>
    <property type="evidence" value="ECO:0007669"/>
    <property type="project" value="TreeGrafter"/>
</dbReference>
<dbReference type="PANTHER" id="PTHR23176">
    <property type="entry name" value="RHO/RAC/CDC GTPASE-ACTIVATING PROTEIN"/>
    <property type="match status" value="1"/>
</dbReference>
<dbReference type="GO" id="GO:0005096">
    <property type="term" value="F:GTPase activator activity"/>
    <property type="evidence" value="ECO:0007669"/>
    <property type="project" value="UniProtKB-KW"/>
</dbReference>
<feature type="domain" description="PH" evidence="3">
    <location>
        <begin position="385"/>
        <end position="491"/>
    </location>
</feature>
<feature type="domain" description="Rho-GAP" evidence="5">
    <location>
        <begin position="823"/>
        <end position="1030"/>
    </location>
</feature>
<dbReference type="CDD" id="cd06093">
    <property type="entry name" value="PX_domain"/>
    <property type="match status" value="1"/>
</dbReference>
<dbReference type="InterPro" id="IPR001849">
    <property type="entry name" value="PH_domain"/>
</dbReference>
<keyword evidence="1" id="KW-0343">GTPase activation</keyword>
<protein>
    <submittedName>
        <fullName evidence="6">Atypical/BCR protein kinase</fullName>
    </submittedName>
</protein>
<dbReference type="PANTHER" id="PTHR23176:SF129">
    <property type="entry name" value="RHO GTPASE ACTIVATING PROTEIN AT 16F, ISOFORM E-RELATED"/>
    <property type="match status" value="1"/>
</dbReference>
<name>A0A0L6UAK1_9BASI</name>
<evidence type="ECO:0000256" key="1">
    <source>
        <dbReference type="ARBA" id="ARBA00022468"/>
    </source>
</evidence>
<dbReference type="STRING" id="27349.A0A0L6UAK1"/>
<dbReference type="PROSITE" id="PS50195">
    <property type="entry name" value="PX"/>
    <property type="match status" value="1"/>
</dbReference>
<evidence type="ECO:0000259" key="4">
    <source>
        <dbReference type="PROSITE" id="PS50195"/>
    </source>
</evidence>
<sequence>MSQSTSNSSLDSGSSSTHQQLQLDDYLRQHMNQPQQALSSLINQYNRLVTITNQLNKKQQPLLADKEIELKLKQLQDENRQLWTLISKSKTEIKSLKAENKELHSILSTTPKVEETSLNDLTTEELDNSLRKKASSLDLTNQLLDDDLIPSSEPQINLTNHNNLKPYPPHTQNNTSTSTSTSNNSFRLSLHPAAKHSSSIHFHRHSVLPPESRQYLSGIFPPTTPTTISFTHSPQPTAKRRMLTPTFLPFTQIKVTNSHIRANDKSKEVISFSININIIIPPESDPERKGAKASWVVEKFYSDVLTLDHLVKSKHSKTQNKALAQLPDRALFKDHAPSKVDARKAVLQKYLQSLCAAQLKEKGDVCDFFNSNIVISERTSALNRPGFMQGYLTKKGRNFGGWQTRFYVLDGPILEYFDTRGGSRLGHIVITGAQIGRQQSRPQEVNDDSYRHAFLIRMHKREKEGEVDHILCAETDEERDAWVDALTCYVTGRYISADSPAVPGGGTSTATPSSAPSPDSTPSRPVPTPTSYSSFSDHRPGRQTSLDGTSRADGPHPGSSSSHHYSSSTDLRSDSKALRNHPHMRTDSTNSNPLNPSPSSHQFDNPNFFTTTTILEEPPSTGTRKISAEQLTPHTSEQPVRNTNSSVPSENRANHLLDARSPPSASSSSNSHNNNNTNDSQQQQRQQQKQQQPSNPVPLTPRTNIQTRHLQHAVHGSPQQEQQIGSDAESIVTSSNDRPNTPDSQQRPKISGPMNGAPITGGYRIKPAEEKKAKFRSAFWGFAGRGMMAAERRDPSLNRNGSTSGSLGSPALFAPAPRPVFGVSLQEAVSVARVHEALDLPAIVFRCVEFLEAKGAIEEEGIYRLSGSSVIIKGYKERFNTEGDYNLLESSKEEYHDVHAVAGLLKQFLRELASPILTRELHAEFLKVIDLSQRSDKVNELGRLCAELPLSNYTLLRFLSAHLIHVVQNEKVNKMSLRNVGIVFSPTLGMPAPLFALLLKEFDLIFNIEGDNRAPIKLPDEGIPPLALTC</sequence>
<reference evidence="6 7" key="1">
    <citation type="submission" date="2015-08" db="EMBL/GenBank/DDBJ databases">
        <title>Next Generation Sequencing and Analysis of the Genome of Puccinia sorghi L Schw, the Causal Agent of Maize Common Rust.</title>
        <authorList>
            <person name="Rochi L."/>
            <person name="Burguener G."/>
            <person name="Darino M."/>
            <person name="Turjanski A."/>
            <person name="Kreff E."/>
            <person name="Dieguez M.J."/>
            <person name="Sacco F."/>
        </authorList>
    </citation>
    <scope>NUCLEOTIDE SEQUENCE [LARGE SCALE GENOMIC DNA]</scope>
    <source>
        <strain evidence="6 7">RO10H11247</strain>
    </source>
</reference>
<feature type="compositionally biased region" description="Polar residues" evidence="2">
    <location>
        <begin position="152"/>
        <end position="163"/>
    </location>
</feature>
<evidence type="ECO:0000313" key="6">
    <source>
        <dbReference type="EMBL" id="KNZ45593.1"/>
    </source>
</evidence>
<evidence type="ECO:0000256" key="2">
    <source>
        <dbReference type="SAM" id="MobiDB-lite"/>
    </source>
</evidence>
<dbReference type="AlphaFoldDB" id="A0A0L6UAK1"/>
<dbReference type="EMBL" id="LAVV01013495">
    <property type="protein sequence ID" value="KNZ45593.1"/>
    <property type="molecule type" value="Genomic_DNA"/>
</dbReference>
<dbReference type="GO" id="GO:0016301">
    <property type="term" value="F:kinase activity"/>
    <property type="evidence" value="ECO:0007669"/>
    <property type="project" value="UniProtKB-KW"/>
</dbReference>
<dbReference type="Pfam" id="PF00787">
    <property type="entry name" value="PX"/>
    <property type="match status" value="1"/>
</dbReference>
<dbReference type="GO" id="GO:0035091">
    <property type="term" value="F:phosphatidylinositol binding"/>
    <property type="evidence" value="ECO:0007669"/>
    <property type="project" value="InterPro"/>
</dbReference>
<dbReference type="Pfam" id="PF00169">
    <property type="entry name" value="PH"/>
    <property type="match status" value="1"/>
</dbReference>
<feature type="compositionally biased region" description="Low complexity" evidence="2">
    <location>
        <begin position="508"/>
        <end position="534"/>
    </location>
</feature>
<dbReference type="SUPFAM" id="SSF48350">
    <property type="entry name" value="GTPase activation domain, GAP"/>
    <property type="match status" value="1"/>
</dbReference>
<comment type="caution">
    <text evidence="6">The sequence shown here is derived from an EMBL/GenBank/DDBJ whole genome shotgun (WGS) entry which is preliminary data.</text>
</comment>
<feature type="compositionally biased region" description="Polar residues" evidence="2">
    <location>
        <begin position="601"/>
        <end position="651"/>
    </location>
</feature>
<dbReference type="InterPro" id="IPR008936">
    <property type="entry name" value="Rho_GTPase_activation_prot"/>
</dbReference>
<dbReference type="SUPFAM" id="SSF50729">
    <property type="entry name" value="PH domain-like"/>
    <property type="match status" value="1"/>
</dbReference>
<dbReference type="Proteomes" id="UP000037035">
    <property type="component" value="Unassembled WGS sequence"/>
</dbReference>
<keyword evidence="6" id="KW-0808">Transferase</keyword>
<dbReference type="SMART" id="SM00324">
    <property type="entry name" value="RhoGAP"/>
    <property type="match status" value="1"/>
</dbReference>
<feature type="domain" description="PX" evidence="4">
    <location>
        <begin position="250"/>
        <end position="376"/>
    </location>
</feature>
<dbReference type="CDD" id="cd13277">
    <property type="entry name" value="PH_Bem3"/>
    <property type="match status" value="1"/>
</dbReference>
<dbReference type="SMART" id="SM00233">
    <property type="entry name" value="PH"/>
    <property type="match status" value="1"/>
</dbReference>
<gene>
    <name evidence="6" type="ORF">VP01_7g33</name>
</gene>
<organism evidence="6 7">
    <name type="scientific">Puccinia sorghi</name>
    <dbReference type="NCBI Taxonomy" id="27349"/>
    <lineage>
        <taxon>Eukaryota</taxon>
        <taxon>Fungi</taxon>
        <taxon>Dikarya</taxon>
        <taxon>Basidiomycota</taxon>
        <taxon>Pucciniomycotina</taxon>
        <taxon>Pucciniomycetes</taxon>
        <taxon>Pucciniales</taxon>
        <taxon>Pucciniaceae</taxon>
        <taxon>Puccinia</taxon>
    </lineage>
</organism>
<dbReference type="VEuPathDB" id="FungiDB:VP01_7g33"/>
<feature type="region of interest" description="Disordered" evidence="2">
    <location>
        <begin position="1"/>
        <end position="20"/>
    </location>
</feature>
<proteinExistence type="predicted"/>
<keyword evidence="7" id="KW-1185">Reference proteome</keyword>
<evidence type="ECO:0000259" key="5">
    <source>
        <dbReference type="PROSITE" id="PS50238"/>
    </source>
</evidence>